<evidence type="ECO:0000313" key="1">
    <source>
        <dbReference type="EMBL" id="KAF2260267.1"/>
    </source>
</evidence>
<dbReference type="Proteomes" id="UP000800093">
    <property type="component" value="Unassembled WGS sequence"/>
</dbReference>
<organism evidence="1 2">
    <name type="scientific">Lojkania enalia</name>
    <dbReference type="NCBI Taxonomy" id="147567"/>
    <lineage>
        <taxon>Eukaryota</taxon>
        <taxon>Fungi</taxon>
        <taxon>Dikarya</taxon>
        <taxon>Ascomycota</taxon>
        <taxon>Pezizomycotina</taxon>
        <taxon>Dothideomycetes</taxon>
        <taxon>Pleosporomycetidae</taxon>
        <taxon>Pleosporales</taxon>
        <taxon>Pleosporales incertae sedis</taxon>
        <taxon>Lojkania</taxon>
    </lineage>
</organism>
<name>A0A9P4K2T6_9PLEO</name>
<sequence length="307" mass="35199">MASSETSSFPRRVGYIRMVGTPDRDEKSLWELIRYHVRQPSLKQLATGHQRHLFLFSAFTALDQNVLGLLLSSIQAREPSLIAEPIIEWPGMFRAHPTGTLSGVCRADLELRLPSPRAETKAGRKLLQQCRQNGIRTLISGDTDEECDNIMLEESHYLIDLRSLGLASNYYYWLEKYAKPGIPQYNSLSSPEFKNPDYSRLRLGKRYAAYGWLKSSGCSHGNGEWRCKNCGGKCKRGKCKVDVSPEQKKRIEEREKDWQDRISLPEPGDKRWKDITSADLCERYRCRGLTRSGNMNRWVSIDTFSGE</sequence>
<dbReference type="EMBL" id="ML986686">
    <property type="protein sequence ID" value="KAF2260267.1"/>
    <property type="molecule type" value="Genomic_DNA"/>
</dbReference>
<dbReference type="AlphaFoldDB" id="A0A9P4K2T6"/>
<dbReference type="OrthoDB" id="3778483at2759"/>
<evidence type="ECO:0000313" key="2">
    <source>
        <dbReference type="Proteomes" id="UP000800093"/>
    </source>
</evidence>
<accession>A0A9P4K2T6</accession>
<keyword evidence="2" id="KW-1185">Reference proteome</keyword>
<protein>
    <submittedName>
        <fullName evidence="1">Uncharacterized protein</fullName>
    </submittedName>
</protein>
<proteinExistence type="predicted"/>
<reference evidence="2" key="1">
    <citation type="journal article" date="2020" name="Stud. Mycol.">
        <title>101 Dothideomycetes genomes: A test case for predicting lifestyles and emergence of pathogens.</title>
        <authorList>
            <person name="Haridas S."/>
            <person name="Albert R."/>
            <person name="Binder M."/>
            <person name="Bloem J."/>
            <person name="LaButti K."/>
            <person name="Salamov A."/>
            <person name="Andreopoulos B."/>
            <person name="Baker S."/>
            <person name="Barry K."/>
            <person name="Bills G."/>
            <person name="Bluhm B."/>
            <person name="Cannon C."/>
            <person name="Castanera R."/>
            <person name="Culley D."/>
            <person name="Daum C."/>
            <person name="Ezra D."/>
            <person name="Gonzalez J."/>
            <person name="Henrissat B."/>
            <person name="Kuo A."/>
            <person name="Liang C."/>
            <person name="Lipzen A."/>
            <person name="Lutzoni F."/>
            <person name="Magnuson J."/>
            <person name="Mondo S."/>
            <person name="Nolan M."/>
            <person name="Ohm R."/>
            <person name="Pangilinan J."/>
            <person name="Park H.-J."/>
            <person name="Ramirez L."/>
            <person name="Alfaro M."/>
            <person name="Sun H."/>
            <person name="Tritt A."/>
            <person name="Yoshinaga Y."/>
            <person name="Zwiers L.-H."/>
            <person name="Turgeon B."/>
            <person name="Goodwin S."/>
            <person name="Spatafora J."/>
            <person name="Crous P."/>
            <person name="Grigoriev I."/>
        </authorList>
    </citation>
    <scope>NUCLEOTIDE SEQUENCE [LARGE SCALE GENOMIC DNA]</scope>
    <source>
        <strain evidence="2">CBS 304.66</strain>
    </source>
</reference>
<comment type="caution">
    <text evidence="1">The sequence shown here is derived from an EMBL/GenBank/DDBJ whole genome shotgun (WGS) entry which is preliminary data.</text>
</comment>
<gene>
    <name evidence="1" type="ORF">CC78DRAFT_620395</name>
</gene>